<protein>
    <recommendedName>
        <fullName evidence="1">SnoaL-like domain-containing protein</fullName>
    </recommendedName>
</protein>
<sequence>MKKSAGWKWVNKMGQAWINKNPKDIPPLFAEKFKYYETPFEKPLTSKKELVALWQDVPLSQKDVSFDFEIISEKNNRYIAHFQASFIRLKTGKKTLLDGIFFINLNNNGLCTFFKWWWNTKENN</sequence>
<accession>A0A1F5YSA3</accession>
<reference evidence="2 3" key="1">
    <citation type="journal article" date="2016" name="Nat. Commun.">
        <title>Thousands of microbial genomes shed light on interconnected biogeochemical processes in an aquifer system.</title>
        <authorList>
            <person name="Anantharaman K."/>
            <person name="Brown C.T."/>
            <person name="Hug L.A."/>
            <person name="Sharon I."/>
            <person name="Castelle C.J."/>
            <person name="Probst A.J."/>
            <person name="Thomas B.C."/>
            <person name="Singh A."/>
            <person name="Wilkins M.J."/>
            <person name="Karaoz U."/>
            <person name="Brodie E.L."/>
            <person name="Williams K.H."/>
            <person name="Hubbard S.S."/>
            <person name="Banfield J.F."/>
        </authorList>
    </citation>
    <scope>NUCLEOTIDE SEQUENCE [LARGE SCALE GENOMIC DNA]</scope>
</reference>
<dbReference type="Proteomes" id="UP000176665">
    <property type="component" value="Unassembled WGS sequence"/>
</dbReference>
<comment type="caution">
    <text evidence="2">The sequence shown here is derived from an EMBL/GenBank/DDBJ whole genome shotgun (WGS) entry which is preliminary data.</text>
</comment>
<evidence type="ECO:0000313" key="3">
    <source>
        <dbReference type="Proteomes" id="UP000176665"/>
    </source>
</evidence>
<dbReference type="InterPro" id="IPR032710">
    <property type="entry name" value="NTF2-like_dom_sf"/>
</dbReference>
<dbReference type="SUPFAM" id="SSF54427">
    <property type="entry name" value="NTF2-like"/>
    <property type="match status" value="1"/>
</dbReference>
<dbReference type="Pfam" id="PF12680">
    <property type="entry name" value="SnoaL_2"/>
    <property type="match status" value="1"/>
</dbReference>
<organism evidence="2 3">
    <name type="scientific">Candidatus Gottesmanbacteria bacterium RBG_16_37_8</name>
    <dbReference type="NCBI Taxonomy" id="1798371"/>
    <lineage>
        <taxon>Bacteria</taxon>
        <taxon>Candidatus Gottesmaniibacteriota</taxon>
    </lineage>
</organism>
<name>A0A1F5YSA3_9BACT</name>
<proteinExistence type="predicted"/>
<gene>
    <name evidence="2" type="ORF">A2W14_05285</name>
</gene>
<dbReference type="Gene3D" id="3.10.450.50">
    <property type="match status" value="1"/>
</dbReference>
<dbReference type="InterPro" id="IPR037401">
    <property type="entry name" value="SnoaL-like"/>
</dbReference>
<dbReference type="EMBL" id="MFJA01000040">
    <property type="protein sequence ID" value="OGG03088.1"/>
    <property type="molecule type" value="Genomic_DNA"/>
</dbReference>
<dbReference type="AlphaFoldDB" id="A0A1F5YSA3"/>
<evidence type="ECO:0000259" key="1">
    <source>
        <dbReference type="Pfam" id="PF12680"/>
    </source>
</evidence>
<feature type="domain" description="SnoaL-like" evidence="1">
    <location>
        <begin position="14"/>
        <end position="110"/>
    </location>
</feature>
<evidence type="ECO:0000313" key="2">
    <source>
        <dbReference type="EMBL" id="OGG03088.1"/>
    </source>
</evidence>